<dbReference type="Proteomes" id="UP001152308">
    <property type="component" value="Unassembled WGS sequence"/>
</dbReference>
<comment type="caution">
    <text evidence="2">The sequence shown here is derived from an EMBL/GenBank/DDBJ whole genome shotgun (WGS) entry which is preliminary data.</text>
</comment>
<dbReference type="Pfam" id="PF19866">
    <property type="entry name" value="DUF6339"/>
    <property type="match status" value="1"/>
</dbReference>
<reference evidence="2" key="2">
    <citation type="submission" date="2022-01" db="EMBL/GenBank/DDBJ databases">
        <authorList>
            <person name="Sanchez-Suarez J."/>
            <person name="Villamil L."/>
            <person name="Diaz L.E."/>
        </authorList>
    </citation>
    <scope>NUCLEOTIDE SEQUENCE</scope>
    <source>
        <strain evidence="2">EUFUS-Z928</strain>
    </source>
</reference>
<protein>
    <submittedName>
        <fullName evidence="2">DUF6339 family protein</fullName>
    </submittedName>
</protein>
<reference evidence="2" key="1">
    <citation type="journal article" date="2022" name="Data Brief">
        <title>Draft genome sequence data of Gordonia hongkongensis strain EUFUS-Z928 isolated from the octocoral Eunicea fusca.</title>
        <authorList>
            <person name="Sanchez-Suarez J."/>
            <person name="Diaz L."/>
            <person name="Melo-Bolivar J."/>
            <person name="Villamil L."/>
        </authorList>
    </citation>
    <scope>NUCLEOTIDE SEQUENCE</scope>
    <source>
        <strain evidence="2">EUFUS-Z928</strain>
    </source>
</reference>
<evidence type="ECO:0000313" key="3">
    <source>
        <dbReference type="Proteomes" id="UP001152308"/>
    </source>
</evidence>
<evidence type="ECO:0000256" key="1">
    <source>
        <dbReference type="SAM" id="MobiDB-lite"/>
    </source>
</evidence>
<evidence type="ECO:0000313" key="2">
    <source>
        <dbReference type="EMBL" id="MDF6103650.1"/>
    </source>
</evidence>
<name>A0ABT6C0Y3_9ACTN</name>
<proteinExistence type="predicted"/>
<dbReference type="RefSeq" id="WP_277244618.1">
    <property type="nucleotide sequence ID" value="NZ_JAKJLQ010000027.1"/>
</dbReference>
<feature type="region of interest" description="Disordered" evidence="1">
    <location>
        <begin position="272"/>
        <end position="297"/>
    </location>
</feature>
<dbReference type="InterPro" id="IPR045920">
    <property type="entry name" value="DUF6339"/>
</dbReference>
<organism evidence="2 3">
    <name type="scientific">Gordonia hongkongensis</name>
    <dbReference type="NCBI Taxonomy" id="1701090"/>
    <lineage>
        <taxon>Bacteria</taxon>
        <taxon>Bacillati</taxon>
        <taxon>Actinomycetota</taxon>
        <taxon>Actinomycetes</taxon>
        <taxon>Mycobacteriales</taxon>
        <taxon>Gordoniaceae</taxon>
        <taxon>Gordonia</taxon>
    </lineage>
</organism>
<accession>A0ABT6C0Y3</accession>
<gene>
    <name evidence="2" type="ORF">L2299_21635</name>
</gene>
<sequence>MSEIVRRVTAHVSEADRLRMFVEYDWESQSEPLTRTSDATLPLDCVVALMEEVDNQKIEWGDRAVSDRWLAPRLHYALRLSRAEAADPDLWAWFGIRFLDYVEWRWSGKNGTADNRFRGPIHKQAFARLWLGAELFRNGPDYRPVEKAFTFQDLPNSYLHRPFVRCRSLALGLVGLIHDDGDSTSSRPKSADDINDLARVINLATSGAPPEAETDFQQDDFANYQVWLTESPSVPTTWDPLPHGPHCNDTSEASLSGGNTIAERAWSYAYAAADRSGTRSAERRRKLTQASRLAPPT</sequence>
<keyword evidence="3" id="KW-1185">Reference proteome</keyword>
<dbReference type="EMBL" id="JAKJLQ010000027">
    <property type="protein sequence ID" value="MDF6103650.1"/>
    <property type="molecule type" value="Genomic_DNA"/>
</dbReference>